<name>A0A2A5T1S4_9GAMM</name>
<comment type="caution">
    <text evidence="1">The sequence shown here is derived from an EMBL/GenBank/DDBJ whole genome shotgun (WGS) entry which is preliminary data.</text>
</comment>
<keyword evidence="2" id="KW-1185">Reference proteome</keyword>
<geneLocation type="plasmid" evidence="2">
    <name>pmj3</name>
</geneLocation>
<sequence length="78" mass="9038">MISSAFIIFSIMTINFSGRHFTSDIIQQIVRYYVAYKIKLVAVRSRRSWLDCVSKLIPQPEVCGLSNILLCWNIKLVE</sequence>
<evidence type="ECO:0008006" key="3">
    <source>
        <dbReference type="Google" id="ProtNLM"/>
    </source>
</evidence>
<dbReference type="AlphaFoldDB" id="A0A2A5T1S4"/>
<keyword evidence="1" id="KW-0614">Plasmid</keyword>
<dbReference type="EMBL" id="NBYY01000026">
    <property type="protein sequence ID" value="PCS22104.1"/>
    <property type="molecule type" value="Genomic_DNA"/>
</dbReference>
<accession>A0A2A5T1S4</accession>
<evidence type="ECO:0000313" key="2">
    <source>
        <dbReference type="Proteomes" id="UP000219020"/>
    </source>
</evidence>
<dbReference type="Proteomes" id="UP000219020">
    <property type="component" value="Plasmid pMJ3"/>
</dbReference>
<proteinExistence type="predicted"/>
<evidence type="ECO:0000313" key="1">
    <source>
        <dbReference type="EMBL" id="PCS22104.1"/>
    </source>
</evidence>
<reference evidence="2" key="1">
    <citation type="submission" date="2017-04" db="EMBL/GenBank/DDBJ databases">
        <title>Genome evolution of the luminous symbionts of deep sea anglerfish.</title>
        <authorList>
            <person name="Hendry T.A."/>
        </authorList>
    </citation>
    <scope>NUCLEOTIDE SEQUENCE [LARGE SCALE GENOMIC DNA]</scope>
    <source>
        <plasmid evidence="2">pmj3</plasmid>
    </source>
</reference>
<protein>
    <recommendedName>
        <fullName evidence="3">Mobile element protein</fullName>
    </recommendedName>
</protein>
<organism evidence="1 2">
    <name type="scientific">Candidatus Enterovibrio escicola</name>
    <dbReference type="NCBI Taxonomy" id="1927127"/>
    <lineage>
        <taxon>Bacteria</taxon>
        <taxon>Pseudomonadati</taxon>
        <taxon>Pseudomonadota</taxon>
        <taxon>Gammaproteobacteria</taxon>
        <taxon>Vibrionales</taxon>
        <taxon>Vibrionaceae</taxon>
        <taxon>Enterovibrio</taxon>
    </lineage>
</organism>
<gene>
    <name evidence="1" type="ORF">BTN49_2297</name>
</gene>